<dbReference type="Proteomes" id="UP000057938">
    <property type="component" value="Chromosome"/>
</dbReference>
<dbReference type="PATRIC" id="fig|361183.4.peg.2442"/>
<evidence type="ECO:0008006" key="5">
    <source>
        <dbReference type="Google" id="ProtNLM"/>
    </source>
</evidence>
<name>A0A0M4MA09_9SPHN</name>
<evidence type="ECO:0000256" key="1">
    <source>
        <dbReference type="SAM" id="MobiDB-lite"/>
    </source>
</evidence>
<proteinExistence type="predicted"/>
<feature type="region of interest" description="Disordered" evidence="1">
    <location>
        <begin position="25"/>
        <end position="51"/>
    </location>
</feature>
<evidence type="ECO:0000256" key="2">
    <source>
        <dbReference type="SAM" id="SignalP"/>
    </source>
</evidence>
<evidence type="ECO:0000313" key="3">
    <source>
        <dbReference type="EMBL" id="ALE17760.1"/>
    </source>
</evidence>
<keyword evidence="2" id="KW-0732">Signal</keyword>
<accession>A0A0M4MA09</accession>
<reference evidence="3 4" key="1">
    <citation type="submission" date="2015-09" db="EMBL/GenBank/DDBJ databases">
        <title>Complete genome sequence of a benzo[a]pyrene-degrading bacterium Altererythrobacter epoxidivorans CGMCC 1.7731T.</title>
        <authorList>
            <person name="Li Z."/>
            <person name="Cheng H."/>
            <person name="Huo Y."/>
            <person name="Xu X."/>
        </authorList>
    </citation>
    <scope>NUCLEOTIDE SEQUENCE [LARGE SCALE GENOMIC DNA]</scope>
    <source>
        <strain evidence="3 4">CGMCC 1.7731</strain>
    </source>
</reference>
<feature type="signal peptide" evidence="2">
    <location>
        <begin position="1"/>
        <end position="15"/>
    </location>
</feature>
<protein>
    <recommendedName>
        <fullName evidence="5">Lipoprotein</fullName>
    </recommendedName>
</protein>
<dbReference type="EMBL" id="CP012669">
    <property type="protein sequence ID" value="ALE17760.1"/>
    <property type="molecule type" value="Genomic_DNA"/>
</dbReference>
<dbReference type="AlphaFoldDB" id="A0A0M4MA09"/>
<dbReference type="PROSITE" id="PS51257">
    <property type="entry name" value="PROKAR_LIPOPROTEIN"/>
    <property type="match status" value="1"/>
</dbReference>
<dbReference type="RefSeq" id="WP_232301416.1">
    <property type="nucleotide sequence ID" value="NZ_CP012669.1"/>
</dbReference>
<gene>
    <name evidence="3" type="ORF">AMC99_02487</name>
</gene>
<sequence>MIRKLAIVMLSGALAACGGGGMPPVQSTQSVLRPATTPPPQRPSTPQVAPSASGFIAPQVMRAAGLENVIGRNADALQALLGKPRLDVKEGDARKLQFSGEPCVLDIYLYPLSPGAVPSATHVEARRASDGQAVDRAACVRALGRR</sequence>
<feature type="chain" id="PRO_5012136063" description="Lipoprotein" evidence="2">
    <location>
        <begin position="16"/>
        <end position="146"/>
    </location>
</feature>
<dbReference type="STRING" id="361183.AMC99_02487"/>
<evidence type="ECO:0000313" key="4">
    <source>
        <dbReference type="Proteomes" id="UP000057938"/>
    </source>
</evidence>
<dbReference type="KEGG" id="aep:AMC99_02487"/>
<organism evidence="3 4">
    <name type="scientific">Altererythrobacter epoxidivorans</name>
    <dbReference type="NCBI Taxonomy" id="361183"/>
    <lineage>
        <taxon>Bacteria</taxon>
        <taxon>Pseudomonadati</taxon>
        <taxon>Pseudomonadota</taxon>
        <taxon>Alphaproteobacteria</taxon>
        <taxon>Sphingomonadales</taxon>
        <taxon>Erythrobacteraceae</taxon>
        <taxon>Altererythrobacter</taxon>
    </lineage>
</organism>
<keyword evidence="4" id="KW-1185">Reference proteome</keyword>